<dbReference type="Proteomes" id="UP001158576">
    <property type="component" value="Chromosome XSR"/>
</dbReference>
<proteinExistence type="predicted"/>
<protein>
    <submittedName>
        <fullName evidence="1">Oidioi.mRNA.OKI2018_I69.XSR.g15262.t1.cds</fullName>
    </submittedName>
</protein>
<keyword evidence="2" id="KW-1185">Reference proteome</keyword>
<gene>
    <name evidence="1" type="ORF">OKIOD_LOCUS6820</name>
</gene>
<evidence type="ECO:0000313" key="1">
    <source>
        <dbReference type="EMBL" id="CAG5097856.1"/>
    </source>
</evidence>
<sequence length="107" mass="12686">MSGDSIGSRQSLMHSEVDYWLELLEEHPEFEQLQFQSTNNGIAVAYDQLRNETVWIRKDPYGHKEDWLLKQYLPRWKKFSTHKNILQMKHALTACPVLRLLKIIVFG</sequence>
<accession>A0ABN7SCS7</accession>
<organism evidence="1 2">
    <name type="scientific">Oikopleura dioica</name>
    <name type="common">Tunicate</name>
    <dbReference type="NCBI Taxonomy" id="34765"/>
    <lineage>
        <taxon>Eukaryota</taxon>
        <taxon>Metazoa</taxon>
        <taxon>Chordata</taxon>
        <taxon>Tunicata</taxon>
        <taxon>Appendicularia</taxon>
        <taxon>Copelata</taxon>
        <taxon>Oikopleuridae</taxon>
        <taxon>Oikopleura</taxon>
    </lineage>
</organism>
<reference evidence="1 2" key="1">
    <citation type="submission" date="2021-04" db="EMBL/GenBank/DDBJ databases">
        <authorList>
            <person name="Bliznina A."/>
        </authorList>
    </citation>
    <scope>NUCLEOTIDE SEQUENCE [LARGE SCALE GENOMIC DNA]</scope>
</reference>
<dbReference type="EMBL" id="OU015569">
    <property type="protein sequence ID" value="CAG5097856.1"/>
    <property type="molecule type" value="Genomic_DNA"/>
</dbReference>
<evidence type="ECO:0000313" key="2">
    <source>
        <dbReference type="Proteomes" id="UP001158576"/>
    </source>
</evidence>
<name>A0ABN7SCS7_OIKDI</name>